<dbReference type="RefSeq" id="WP_082773132.1">
    <property type="nucleotide sequence ID" value="NZ_BPQO01000013.1"/>
</dbReference>
<dbReference type="Pfam" id="PF03707">
    <property type="entry name" value="MHYT"/>
    <property type="match status" value="2"/>
</dbReference>
<organism evidence="6 7">
    <name type="scientific">Methylobacterium hispanicum</name>
    <dbReference type="NCBI Taxonomy" id="270350"/>
    <lineage>
        <taxon>Bacteria</taxon>
        <taxon>Pseudomonadati</taxon>
        <taxon>Pseudomonadota</taxon>
        <taxon>Alphaproteobacteria</taxon>
        <taxon>Hyphomicrobiales</taxon>
        <taxon>Methylobacteriaceae</taxon>
        <taxon>Methylobacterium</taxon>
    </lineage>
</organism>
<comment type="caution">
    <text evidence="6">The sequence shown here is derived from an EMBL/GenBank/DDBJ whole genome shotgun (WGS) entry which is preliminary data.</text>
</comment>
<dbReference type="Gene3D" id="3.30.70.270">
    <property type="match status" value="1"/>
</dbReference>
<reference evidence="6" key="2">
    <citation type="submission" date="2021-08" db="EMBL/GenBank/DDBJ databases">
        <authorList>
            <person name="Tani A."/>
            <person name="Ola A."/>
            <person name="Ogura Y."/>
            <person name="Katsura K."/>
            <person name="Hayashi T."/>
        </authorList>
    </citation>
    <scope>NUCLEOTIDE SEQUENCE</scope>
    <source>
        <strain evidence="6">DSM 16372</strain>
    </source>
</reference>
<dbReference type="CDD" id="cd01949">
    <property type="entry name" value="GGDEF"/>
    <property type="match status" value="1"/>
</dbReference>
<feature type="transmembrane region" description="Helical" evidence="1">
    <location>
        <begin position="80"/>
        <end position="103"/>
    </location>
</feature>
<dbReference type="PROSITE" id="PS50887">
    <property type="entry name" value="GGDEF"/>
    <property type="match status" value="1"/>
</dbReference>
<feature type="transmembrane region" description="Helical" evidence="1">
    <location>
        <begin position="110"/>
        <end position="134"/>
    </location>
</feature>
<dbReference type="GO" id="GO:0003824">
    <property type="term" value="F:catalytic activity"/>
    <property type="evidence" value="ECO:0007669"/>
    <property type="project" value="UniProtKB-ARBA"/>
</dbReference>
<evidence type="ECO:0000256" key="2">
    <source>
        <dbReference type="SAM" id="MobiDB-lite"/>
    </source>
</evidence>
<feature type="transmembrane region" description="Helical" evidence="1">
    <location>
        <begin position="47"/>
        <end position="68"/>
    </location>
</feature>
<dbReference type="SMART" id="SM00267">
    <property type="entry name" value="GGDEF"/>
    <property type="match status" value="1"/>
</dbReference>
<dbReference type="InterPro" id="IPR052155">
    <property type="entry name" value="Biofilm_reg_signaling"/>
</dbReference>
<reference evidence="6" key="1">
    <citation type="journal article" date="2016" name="Front. Microbiol.">
        <title>Genome Sequence of the Piezophilic, Mesophilic Sulfate-Reducing Bacterium Desulfovibrio indicus J2T.</title>
        <authorList>
            <person name="Cao J."/>
            <person name="Maignien L."/>
            <person name="Shao Z."/>
            <person name="Alain K."/>
            <person name="Jebbar M."/>
        </authorList>
    </citation>
    <scope>NUCLEOTIDE SEQUENCE</scope>
    <source>
        <strain evidence="6">DSM 16372</strain>
    </source>
</reference>
<feature type="transmembrane region" description="Helical" evidence="1">
    <location>
        <begin position="146"/>
        <end position="166"/>
    </location>
</feature>
<feature type="transmembrane region" description="Helical" evidence="1">
    <location>
        <begin position="178"/>
        <end position="199"/>
    </location>
</feature>
<dbReference type="InterPro" id="IPR005330">
    <property type="entry name" value="MHYT_dom"/>
</dbReference>
<feature type="region of interest" description="Disordered" evidence="2">
    <location>
        <begin position="779"/>
        <end position="813"/>
    </location>
</feature>
<dbReference type="GO" id="GO:0016020">
    <property type="term" value="C:membrane"/>
    <property type="evidence" value="ECO:0007669"/>
    <property type="project" value="UniProtKB-UniRule"/>
</dbReference>
<dbReference type="SUPFAM" id="SSF55073">
    <property type="entry name" value="Nucleotide cyclase"/>
    <property type="match status" value="1"/>
</dbReference>
<keyword evidence="7" id="KW-1185">Reference proteome</keyword>
<evidence type="ECO:0000259" key="4">
    <source>
        <dbReference type="PROSITE" id="PS50887"/>
    </source>
</evidence>
<evidence type="ECO:0000256" key="1">
    <source>
        <dbReference type="PROSITE-ProRule" id="PRU00244"/>
    </source>
</evidence>
<feature type="domain" description="EAL" evidence="3">
    <location>
        <begin position="533"/>
        <end position="783"/>
    </location>
</feature>
<dbReference type="InterPro" id="IPR035965">
    <property type="entry name" value="PAS-like_dom_sf"/>
</dbReference>
<dbReference type="EMBL" id="BPQO01000013">
    <property type="protein sequence ID" value="GJD89680.1"/>
    <property type="molecule type" value="Genomic_DNA"/>
</dbReference>
<keyword evidence="1" id="KW-1133">Transmembrane helix</keyword>
<dbReference type="AlphaFoldDB" id="A0AAV4ZNS1"/>
<dbReference type="Gene3D" id="3.20.20.450">
    <property type="entry name" value="EAL domain"/>
    <property type="match status" value="1"/>
</dbReference>
<dbReference type="InterPro" id="IPR000160">
    <property type="entry name" value="GGDEF_dom"/>
</dbReference>
<accession>A0AAV4ZNS1</accession>
<dbReference type="InterPro" id="IPR001633">
    <property type="entry name" value="EAL_dom"/>
</dbReference>
<feature type="domain" description="MHYT" evidence="5">
    <location>
        <begin position="12"/>
        <end position="199"/>
    </location>
</feature>
<feature type="transmembrane region" description="Helical" evidence="1">
    <location>
        <begin position="14"/>
        <end position="35"/>
    </location>
</feature>
<keyword evidence="1" id="KW-0472">Membrane</keyword>
<dbReference type="InterPro" id="IPR043128">
    <property type="entry name" value="Rev_trsase/Diguanyl_cyclase"/>
</dbReference>
<gene>
    <name evidence="6" type="ORF">BHAOGJBA_3210</name>
</gene>
<dbReference type="Pfam" id="PF00990">
    <property type="entry name" value="GGDEF"/>
    <property type="match status" value="1"/>
</dbReference>
<proteinExistence type="predicted"/>
<dbReference type="InterPro" id="IPR029787">
    <property type="entry name" value="Nucleotide_cyclase"/>
</dbReference>
<keyword evidence="1" id="KW-0812">Transmembrane</keyword>
<sequence>MLRVVGCFVGAHDLWLVGLAALVCGLSGVACVELLRHASRAAGRLRATWLCVAAVAGGSGIWATHFIAMLAFEPSVPNGYALGLTALSLAYAIVLTGAGLTLAQHRAVPLAPVLGGGVLGGGIAAMHYTGMAAYEVAGHLRWDPALVAASLGLGVLFGGAALQVALSGRTGRARGAGALLLLVAICSHHFTAMGAVTIVPDPAIPISESALPSRWLAVGIGLASLAILLLACAALALDIRERRQAALERERLNSLANAAVEGLVVCRGDLIVSANDSFGRLVGLAATALPGMALSRFLPAARAGQGGPPDQPVEAELHPEADGPIPVELIMRPVTYGDRPHYAVAVRDLRGRRKAEGQIQFLAHHDALTGLANRASFNQRLDHELRLAEATGRKLAVLCLDLDRFKEVNDLFGHAAGDTLLVSVAQAVTALLDDTQMMARLGGDEFAILVPCEQAVAAGRLAEQILEALRGGGTDAAGPVIATSIGIALYPDDAEERALLLNYADTALYKAKSEGRGTYRFFEAKLGIQVRERRLLEHDLRHAIARGEMHLVYQPQTDVRTGATTGFEVLLRWQHAERGPISPALFIPIAEESGAILQIGEWVLREACREAAGWPNPLALAVNVSAVQVLAPHFVQMVHEVLFQTGLAAARLEIEITETALIRDPARAQSTLRQLKALGLRIAMDDFGTGYSSLSNLRTYPFDKIKIDGSFIRSVDGSEQTKAIVRSVLGLGRGLGLPVLAEGVETAAELRFLAEEQCEAAQGYLMGRPAPIEAFAQLTHGGRARDAAEPRGPEESRAGPPDAAGSGRDAAAA</sequence>
<dbReference type="PROSITE" id="PS50883">
    <property type="entry name" value="EAL"/>
    <property type="match status" value="1"/>
</dbReference>
<feature type="domain" description="GGDEF" evidence="4">
    <location>
        <begin position="393"/>
        <end position="524"/>
    </location>
</feature>
<evidence type="ECO:0000313" key="6">
    <source>
        <dbReference type="EMBL" id="GJD89680.1"/>
    </source>
</evidence>
<feature type="compositionally biased region" description="Basic and acidic residues" evidence="2">
    <location>
        <begin position="783"/>
        <end position="797"/>
    </location>
</feature>
<protein>
    <submittedName>
        <fullName evidence="6">Signaling protein</fullName>
    </submittedName>
</protein>
<evidence type="ECO:0000259" key="3">
    <source>
        <dbReference type="PROSITE" id="PS50883"/>
    </source>
</evidence>
<dbReference type="PANTHER" id="PTHR44757:SF2">
    <property type="entry name" value="BIOFILM ARCHITECTURE MAINTENANCE PROTEIN MBAA"/>
    <property type="match status" value="1"/>
</dbReference>
<dbReference type="SUPFAM" id="SSF55785">
    <property type="entry name" value="PYP-like sensor domain (PAS domain)"/>
    <property type="match status" value="1"/>
</dbReference>
<dbReference type="PROSITE" id="PS51257">
    <property type="entry name" value="PROKAR_LIPOPROTEIN"/>
    <property type="match status" value="1"/>
</dbReference>
<feature type="compositionally biased region" description="Low complexity" evidence="2">
    <location>
        <begin position="798"/>
        <end position="813"/>
    </location>
</feature>
<dbReference type="SMART" id="SM00052">
    <property type="entry name" value="EAL"/>
    <property type="match status" value="1"/>
</dbReference>
<feature type="transmembrane region" description="Helical" evidence="1">
    <location>
        <begin position="215"/>
        <end position="237"/>
    </location>
</feature>
<dbReference type="Proteomes" id="UP001055247">
    <property type="component" value="Unassembled WGS sequence"/>
</dbReference>
<dbReference type="Gene3D" id="3.30.450.20">
    <property type="entry name" value="PAS domain"/>
    <property type="match status" value="1"/>
</dbReference>
<dbReference type="CDD" id="cd01948">
    <property type="entry name" value="EAL"/>
    <property type="match status" value="1"/>
</dbReference>
<dbReference type="InterPro" id="IPR035919">
    <property type="entry name" value="EAL_sf"/>
</dbReference>
<dbReference type="NCBIfam" id="TIGR00254">
    <property type="entry name" value="GGDEF"/>
    <property type="match status" value="1"/>
</dbReference>
<name>A0AAV4ZNS1_9HYPH</name>
<dbReference type="PROSITE" id="PS50924">
    <property type="entry name" value="MHYT"/>
    <property type="match status" value="1"/>
</dbReference>
<dbReference type="Pfam" id="PF00563">
    <property type="entry name" value="EAL"/>
    <property type="match status" value="1"/>
</dbReference>
<evidence type="ECO:0000313" key="7">
    <source>
        <dbReference type="Proteomes" id="UP001055247"/>
    </source>
</evidence>
<dbReference type="FunFam" id="3.30.70.270:FF:000001">
    <property type="entry name" value="Diguanylate cyclase domain protein"/>
    <property type="match status" value="1"/>
</dbReference>
<dbReference type="SUPFAM" id="SSF141868">
    <property type="entry name" value="EAL domain-like"/>
    <property type="match status" value="1"/>
</dbReference>
<dbReference type="PANTHER" id="PTHR44757">
    <property type="entry name" value="DIGUANYLATE CYCLASE DGCP"/>
    <property type="match status" value="1"/>
</dbReference>
<evidence type="ECO:0000259" key="5">
    <source>
        <dbReference type="PROSITE" id="PS50924"/>
    </source>
</evidence>